<accession>A0A1L7D125</accession>
<feature type="transmembrane region" description="Helical" evidence="1">
    <location>
        <begin position="12"/>
        <end position="30"/>
    </location>
</feature>
<keyword evidence="1" id="KW-0812">Transmembrane</keyword>
<dbReference type="RefSeq" id="WP_075732584.1">
    <property type="nucleotide sequence ID" value="NZ_CP009249.1"/>
</dbReference>
<dbReference type="OrthoDB" id="9810730at2"/>
<feature type="transmembrane region" description="Helical" evidence="1">
    <location>
        <begin position="50"/>
        <end position="67"/>
    </location>
</feature>
<dbReference type="EMBL" id="CP009249">
    <property type="protein sequence ID" value="APT91794.1"/>
    <property type="molecule type" value="Genomic_DNA"/>
</dbReference>
<proteinExistence type="predicted"/>
<dbReference type="Proteomes" id="UP000185491">
    <property type="component" value="Chromosome"/>
</dbReference>
<keyword evidence="1" id="KW-0472">Membrane</keyword>
<dbReference type="KEGG" id="cpho:CPHO_01420"/>
<protein>
    <submittedName>
        <fullName evidence="2">Uncharacterized protein</fullName>
    </submittedName>
</protein>
<sequence>MKGQEQETRNYSIFGFVVTFFATLIIARLVTDLVLQGSLIHKESWTSPEAWIVPIGFALIGCFAYWYRNKT</sequence>
<name>A0A1L7D125_9CORY</name>
<evidence type="ECO:0000313" key="3">
    <source>
        <dbReference type="Proteomes" id="UP000185491"/>
    </source>
</evidence>
<evidence type="ECO:0000256" key="1">
    <source>
        <dbReference type="SAM" id="Phobius"/>
    </source>
</evidence>
<gene>
    <name evidence="2" type="ORF">CPHO_01420</name>
</gene>
<keyword evidence="1" id="KW-1133">Transmembrane helix</keyword>
<reference evidence="2 3" key="1">
    <citation type="submission" date="2014-08" db="EMBL/GenBank/DDBJ databases">
        <title>Complete genome sequence of Corynebacterium phocae M408/89/1(T)(=DSM 44612(T)), isolated from the common seal (Phoca vitulina).</title>
        <authorList>
            <person name="Ruckert C."/>
            <person name="Albersmeier A."/>
            <person name="Winkler A."/>
            <person name="Kalinowski J."/>
        </authorList>
    </citation>
    <scope>NUCLEOTIDE SEQUENCE [LARGE SCALE GENOMIC DNA]</scope>
    <source>
        <strain evidence="2 3">M408/89/1</strain>
    </source>
</reference>
<keyword evidence="3" id="KW-1185">Reference proteome</keyword>
<dbReference type="AlphaFoldDB" id="A0A1L7D125"/>
<organism evidence="2 3">
    <name type="scientific">Corynebacterium phocae</name>
    <dbReference type="NCBI Taxonomy" id="161895"/>
    <lineage>
        <taxon>Bacteria</taxon>
        <taxon>Bacillati</taxon>
        <taxon>Actinomycetota</taxon>
        <taxon>Actinomycetes</taxon>
        <taxon>Mycobacteriales</taxon>
        <taxon>Corynebacteriaceae</taxon>
        <taxon>Corynebacterium</taxon>
    </lineage>
</organism>
<evidence type="ECO:0000313" key="2">
    <source>
        <dbReference type="EMBL" id="APT91794.1"/>
    </source>
</evidence>